<dbReference type="GO" id="GO:0055085">
    <property type="term" value="P:transmembrane transport"/>
    <property type="evidence" value="ECO:0007669"/>
    <property type="project" value="InterPro"/>
</dbReference>
<dbReference type="PANTHER" id="PTHR43744:SF6">
    <property type="entry name" value="ABC TRANSPORTER PERMEASE PROTEIN YESQ-RELATED"/>
    <property type="match status" value="1"/>
</dbReference>
<dbReference type="GO" id="GO:0005886">
    <property type="term" value="C:plasma membrane"/>
    <property type="evidence" value="ECO:0007669"/>
    <property type="project" value="UniProtKB-SubCell"/>
</dbReference>
<evidence type="ECO:0000313" key="10">
    <source>
        <dbReference type="Proteomes" id="UP000184088"/>
    </source>
</evidence>
<feature type="domain" description="ABC transmembrane type-1" evidence="8">
    <location>
        <begin position="113"/>
        <end position="317"/>
    </location>
</feature>
<feature type="transmembrane region" description="Helical" evidence="7">
    <location>
        <begin position="148"/>
        <end position="172"/>
    </location>
</feature>
<evidence type="ECO:0000313" key="9">
    <source>
        <dbReference type="EMBL" id="SHE81895.1"/>
    </source>
</evidence>
<gene>
    <name evidence="9" type="ORF">SAMN02746089_00838</name>
</gene>
<dbReference type="AlphaFoldDB" id="A0A1M4WL16"/>
<evidence type="ECO:0000256" key="2">
    <source>
        <dbReference type="ARBA" id="ARBA00022448"/>
    </source>
</evidence>
<sequence>MRFRGGGEKLRAELASQLPVASRKKMWSSFRIRRYMEMAKSKSRWGRLIFKLAVYVLLIDMSFVFLYPFIYMISTSLKTPVDLLDMSIRWIPRSMEVKNYAIAYKLLSYPLYLKNSAILSIVPMAGQVISCSFVGYGFARFKFPGREVLFMLAMFTLIIPPQSLIIPLFIQYKALGWMDTYLPIIVPSFLGAGLRGALFIFIFRQFFRGLPYELEEAAIIDGCSSFRIYWNIIMPVSQPAILVTSILSLVWHWNDYFEPTVYLNSFEKFTLPMMLPRLYQQLEQLAIGRTGEELSITVVMAATFLVVLPMLILYLILQKQFMKGIERSGIVG</sequence>
<dbReference type="RefSeq" id="WP_084110863.1">
    <property type="nucleotide sequence ID" value="NZ_FQVH01000006.1"/>
</dbReference>
<dbReference type="EMBL" id="FQVH01000006">
    <property type="protein sequence ID" value="SHE81895.1"/>
    <property type="molecule type" value="Genomic_DNA"/>
</dbReference>
<keyword evidence="5 7" id="KW-1133">Transmembrane helix</keyword>
<organism evidence="9 10">
    <name type="scientific">Caldanaerobius fijiensis DSM 17918</name>
    <dbReference type="NCBI Taxonomy" id="1121256"/>
    <lineage>
        <taxon>Bacteria</taxon>
        <taxon>Bacillati</taxon>
        <taxon>Bacillota</taxon>
        <taxon>Clostridia</taxon>
        <taxon>Thermoanaerobacterales</taxon>
        <taxon>Thermoanaerobacteraceae</taxon>
        <taxon>Caldanaerobius</taxon>
    </lineage>
</organism>
<protein>
    <submittedName>
        <fullName evidence="9">Multiple sugar transport system permease protein</fullName>
    </submittedName>
</protein>
<evidence type="ECO:0000256" key="5">
    <source>
        <dbReference type="ARBA" id="ARBA00022989"/>
    </source>
</evidence>
<proteinExistence type="inferred from homology"/>
<comment type="similarity">
    <text evidence="7">Belongs to the binding-protein-dependent transport system permease family.</text>
</comment>
<keyword evidence="6 7" id="KW-0472">Membrane</keyword>
<keyword evidence="10" id="KW-1185">Reference proteome</keyword>
<evidence type="ECO:0000256" key="1">
    <source>
        <dbReference type="ARBA" id="ARBA00004651"/>
    </source>
</evidence>
<evidence type="ECO:0000259" key="8">
    <source>
        <dbReference type="PROSITE" id="PS50928"/>
    </source>
</evidence>
<dbReference type="CDD" id="cd06261">
    <property type="entry name" value="TM_PBP2"/>
    <property type="match status" value="1"/>
</dbReference>
<keyword evidence="2 7" id="KW-0813">Transport</keyword>
<evidence type="ECO:0000256" key="3">
    <source>
        <dbReference type="ARBA" id="ARBA00022475"/>
    </source>
</evidence>
<dbReference type="OrthoDB" id="9787837at2"/>
<feature type="transmembrane region" description="Helical" evidence="7">
    <location>
        <begin position="48"/>
        <end position="70"/>
    </location>
</feature>
<dbReference type="Proteomes" id="UP000184088">
    <property type="component" value="Unassembled WGS sequence"/>
</dbReference>
<feature type="transmembrane region" description="Helical" evidence="7">
    <location>
        <begin position="184"/>
        <end position="207"/>
    </location>
</feature>
<dbReference type="PROSITE" id="PS50928">
    <property type="entry name" value="ABC_TM1"/>
    <property type="match status" value="1"/>
</dbReference>
<dbReference type="InterPro" id="IPR000515">
    <property type="entry name" value="MetI-like"/>
</dbReference>
<name>A0A1M4WL16_9THEO</name>
<dbReference type="Gene3D" id="1.10.3720.10">
    <property type="entry name" value="MetI-like"/>
    <property type="match status" value="1"/>
</dbReference>
<dbReference type="Pfam" id="PF00528">
    <property type="entry name" value="BPD_transp_1"/>
    <property type="match status" value="1"/>
</dbReference>
<feature type="transmembrane region" description="Helical" evidence="7">
    <location>
        <begin position="294"/>
        <end position="317"/>
    </location>
</feature>
<dbReference type="SUPFAM" id="SSF161098">
    <property type="entry name" value="MetI-like"/>
    <property type="match status" value="1"/>
</dbReference>
<evidence type="ECO:0000256" key="6">
    <source>
        <dbReference type="ARBA" id="ARBA00023136"/>
    </source>
</evidence>
<accession>A0A1M4WL16</accession>
<keyword evidence="3" id="KW-1003">Cell membrane</keyword>
<dbReference type="InterPro" id="IPR035906">
    <property type="entry name" value="MetI-like_sf"/>
</dbReference>
<keyword evidence="4 7" id="KW-0812">Transmembrane</keyword>
<feature type="transmembrane region" description="Helical" evidence="7">
    <location>
        <begin position="228"/>
        <end position="253"/>
    </location>
</feature>
<keyword evidence="9" id="KW-0762">Sugar transport</keyword>
<evidence type="ECO:0000256" key="7">
    <source>
        <dbReference type="RuleBase" id="RU363032"/>
    </source>
</evidence>
<reference evidence="9 10" key="1">
    <citation type="submission" date="2016-11" db="EMBL/GenBank/DDBJ databases">
        <authorList>
            <person name="Jaros S."/>
            <person name="Januszkiewicz K."/>
            <person name="Wedrychowicz H."/>
        </authorList>
    </citation>
    <scope>NUCLEOTIDE SEQUENCE [LARGE SCALE GENOMIC DNA]</scope>
    <source>
        <strain evidence="9 10">DSM 17918</strain>
    </source>
</reference>
<dbReference type="PANTHER" id="PTHR43744">
    <property type="entry name" value="ABC TRANSPORTER PERMEASE PROTEIN MG189-RELATED-RELATED"/>
    <property type="match status" value="1"/>
</dbReference>
<comment type="subcellular location">
    <subcellularLocation>
        <location evidence="1 7">Cell membrane</location>
        <topology evidence="1 7">Multi-pass membrane protein</topology>
    </subcellularLocation>
</comment>
<feature type="transmembrane region" description="Helical" evidence="7">
    <location>
        <begin position="117"/>
        <end position="136"/>
    </location>
</feature>
<evidence type="ECO:0000256" key="4">
    <source>
        <dbReference type="ARBA" id="ARBA00022692"/>
    </source>
</evidence>
<dbReference type="STRING" id="1121256.SAMN02746089_00838"/>